<dbReference type="PANTHER" id="PTHR46646:SF1">
    <property type="entry name" value="TOM1-LIKE PROTEIN 1"/>
    <property type="match status" value="1"/>
</dbReference>
<dbReference type="InterPro" id="IPR002014">
    <property type="entry name" value="VHS_dom"/>
</dbReference>
<keyword evidence="5" id="KW-1185">Reference proteome</keyword>
<accession>A0ABD1TBM1</accession>
<dbReference type="Gene3D" id="1.25.40.90">
    <property type="match status" value="1"/>
</dbReference>
<proteinExistence type="inferred from homology"/>
<dbReference type="SMART" id="SM00288">
    <property type="entry name" value="VHS"/>
    <property type="match status" value="1"/>
</dbReference>
<evidence type="ECO:0000256" key="1">
    <source>
        <dbReference type="ARBA" id="ARBA00007708"/>
    </source>
</evidence>
<evidence type="ECO:0000313" key="5">
    <source>
        <dbReference type="Proteomes" id="UP001604277"/>
    </source>
</evidence>
<protein>
    <submittedName>
        <fullName evidence="4">Cytosolic sorting protein GGA2/TOM1</fullName>
    </submittedName>
</protein>
<organism evidence="4 5">
    <name type="scientific">Forsythia ovata</name>
    <dbReference type="NCBI Taxonomy" id="205694"/>
    <lineage>
        <taxon>Eukaryota</taxon>
        <taxon>Viridiplantae</taxon>
        <taxon>Streptophyta</taxon>
        <taxon>Embryophyta</taxon>
        <taxon>Tracheophyta</taxon>
        <taxon>Spermatophyta</taxon>
        <taxon>Magnoliopsida</taxon>
        <taxon>eudicotyledons</taxon>
        <taxon>Gunneridae</taxon>
        <taxon>Pentapetalae</taxon>
        <taxon>asterids</taxon>
        <taxon>lamiids</taxon>
        <taxon>Lamiales</taxon>
        <taxon>Oleaceae</taxon>
        <taxon>Forsythieae</taxon>
        <taxon>Forsythia</taxon>
    </lineage>
</organism>
<comment type="caution">
    <text evidence="4">The sequence shown here is derived from an EMBL/GenBank/DDBJ whole genome shotgun (WGS) entry which is preliminary data.</text>
</comment>
<sequence>MGRIYEERLVGATLKREEFRELALAHSRSPSVSSISTDFSSTFSLSSPLHDHVPDNFSAPETPYSQSIELNGRESSVESLPSHTPLSAEPGSGMTVAIKKSNFQIEAFKHRVVVDPSYAQKTCKILDHAIHQIYNRNDIALNFEELYRAKHPQKGALIAATLALQCVGSDQSARSRMAEKMSDNLMEKVSALGKKLKIGGTEVGQKISAGVSSMSFKMKEFFQGPNQTEKVVEEATAETLDEPNWATNLELCDMINHDRINSVELIRGIKKRIMLKNPRVQYLALVLLETVLKNCEKAFSEVAAERLLDEMVNFTVSEYFKELEFQSPTAPN</sequence>
<dbReference type="PROSITE" id="PS50179">
    <property type="entry name" value="VHS"/>
    <property type="match status" value="1"/>
</dbReference>
<gene>
    <name evidence="4" type="ORF">Fot_33766</name>
</gene>
<dbReference type="CDD" id="cd03561">
    <property type="entry name" value="VHS"/>
    <property type="match status" value="1"/>
</dbReference>
<dbReference type="EMBL" id="JBFOLJ010000009">
    <property type="protein sequence ID" value="KAL2510119.1"/>
    <property type="molecule type" value="Genomic_DNA"/>
</dbReference>
<dbReference type="InterPro" id="IPR044836">
    <property type="entry name" value="TOL_plant"/>
</dbReference>
<evidence type="ECO:0000256" key="2">
    <source>
        <dbReference type="SAM" id="MobiDB-lite"/>
    </source>
</evidence>
<dbReference type="SUPFAM" id="SSF48464">
    <property type="entry name" value="ENTH/VHS domain"/>
    <property type="match status" value="1"/>
</dbReference>
<feature type="region of interest" description="Disordered" evidence="2">
    <location>
        <begin position="72"/>
        <end position="93"/>
    </location>
</feature>
<dbReference type="Pfam" id="PF00790">
    <property type="entry name" value="VHS"/>
    <property type="match status" value="1"/>
</dbReference>
<dbReference type="PANTHER" id="PTHR46646">
    <property type="entry name" value="TOM1-LIKE PROTEIN 1"/>
    <property type="match status" value="1"/>
</dbReference>
<name>A0ABD1TBM1_9LAMI</name>
<dbReference type="AlphaFoldDB" id="A0ABD1TBM1"/>
<evidence type="ECO:0000313" key="4">
    <source>
        <dbReference type="EMBL" id="KAL2510119.1"/>
    </source>
</evidence>
<evidence type="ECO:0000259" key="3">
    <source>
        <dbReference type="PROSITE" id="PS50179"/>
    </source>
</evidence>
<reference evidence="5" key="1">
    <citation type="submission" date="2024-07" db="EMBL/GenBank/DDBJ databases">
        <title>Two chromosome-level genome assemblies of Korean endemic species Abeliophyllum distichum and Forsythia ovata (Oleaceae).</title>
        <authorList>
            <person name="Jang H."/>
        </authorList>
    </citation>
    <scope>NUCLEOTIDE SEQUENCE [LARGE SCALE GENOMIC DNA]</scope>
</reference>
<feature type="domain" description="VHS" evidence="3">
    <location>
        <begin position="235"/>
        <end position="313"/>
    </location>
</feature>
<dbReference type="Proteomes" id="UP001604277">
    <property type="component" value="Unassembled WGS sequence"/>
</dbReference>
<dbReference type="InterPro" id="IPR008942">
    <property type="entry name" value="ENTH_VHS"/>
</dbReference>
<comment type="similarity">
    <text evidence="1">Belongs to the TOM1 family.</text>
</comment>